<organism evidence="1 2">
    <name type="scientific">Streptomyces qinglanensis</name>
    <dbReference type="NCBI Taxonomy" id="943816"/>
    <lineage>
        <taxon>Bacteria</taxon>
        <taxon>Bacillati</taxon>
        <taxon>Actinomycetota</taxon>
        <taxon>Actinomycetes</taxon>
        <taxon>Kitasatosporales</taxon>
        <taxon>Streptomycetaceae</taxon>
        <taxon>Streptomyces</taxon>
    </lineage>
</organism>
<dbReference type="EMBL" id="FOGO01000007">
    <property type="protein sequence ID" value="SES03738.1"/>
    <property type="molecule type" value="Genomic_DNA"/>
</dbReference>
<keyword evidence="2" id="KW-1185">Reference proteome</keyword>
<evidence type="ECO:0000313" key="2">
    <source>
        <dbReference type="Proteomes" id="UP000182841"/>
    </source>
</evidence>
<name>A0A1H9U3D2_9ACTN</name>
<dbReference type="AlphaFoldDB" id="A0A1H9U3D2"/>
<sequence length="31" mass="3523">MHAIRALATRLIPPTYCPGCGWWVRACPHMN</sequence>
<gene>
    <name evidence="1" type="ORF">SAMN05421870_107267</name>
</gene>
<accession>A0A1H9U3D2</accession>
<dbReference type="Proteomes" id="UP000182841">
    <property type="component" value="Unassembled WGS sequence"/>
</dbReference>
<proteinExistence type="predicted"/>
<evidence type="ECO:0000313" key="1">
    <source>
        <dbReference type="EMBL" id="SES03738.1"/>
    </source>
</evidence>
<reference evidence="2" key="1">
    <citation type="submission" date="2016-10" db="EMBL/GenBank/DDBJ databases">
        <authorList>
            <person name="Varghese N."/>
            <person name="Submissions S."/>
        </authorList>
    </citation>
    <scope>NUCLEOTIDE SEQUENCE [LARGE SCALE GENOMIC DNA]</scope>
    <source>
        <strain evidence="2">CGMCC 4.6825</strain>
    </source>
</reference>
<protein>
    <submittedName>
        <fullName evidence="1">Uncharacterized protein</fullName>
    </submittedName>
</protein>